<dbReference type="AlphaFoldDB" id="E0Y040"/>
<feature type="transmembrane region" description="Helical" evidence="5">
    <location>
        <begin position="51"/>
        <end position="73"/>
    </location>
</feature>
<evidence type="ECO:0000259" key="6">
    <source>
        <dbReference type="Pfam" id="PF01957"/>
    </source>
</evidence>
<dbReference type="GO" id="GO:0005886">
    <property type="term" value="C:plasma membrane"/>
    <property type="evidence" value="ECO:0007669"/>
    <property type="project" value="TreeGrafter"/>
</dbReference>
<dbReference type="EMBL" id="GU474936">
    <property type="protein sequence ID" value="ADI20031.1"/>
    <property type="molecule type" value="Genomic_DNA"/>
</dbReference>
<accession>E0Y040</accession>
<dbReference type="PANTHER" id="PTHR33507">
    <property type="entry name" value="INNER MEMBRANE PROTEIN YBBJ"/>
    <property type="match status" value="1"/>
</dbReference>
<evidence type="ECO:0000256" key="5">
    <source>
        <dbReference type="SAM" id="Phobius"/>
    </source>
</evidence>
<protein>
    <recommendedName>
        <fullName evidence="6">NfeD-like C-terminal domain-containing protein</fullName>
    </recommendedName>
</protein>
<evidence type="ECO:0000256" key="2">
    <source>
        <dbReference type="ARBA" id="ARBA00022692"/>
    </source>
</evidence>
<name>E0Y040_9GAMM</name>
<comment type="subcellular location">
    <subcellularLocation>
        <location evidence="1">Membrane</location>
        <topology evidence="1">Multi-pass membrane protein</topology>
    </subcellularLocation>
</comment>
<dbReference type="Pfam" id="PF01957">
    <property type="entry name" value="NfeD"/>
    <property type="match status" value="1"/>
</dbReference>
<keyword evidence="4 5" id="KW-0472">Membrane</keyword>
<evidence type="ECO:0000256" key="1">
    <source>
        <dbReference type="ARBA" id="ARBA00004141"/>
    </source>
</evidence>
<dbReference type="InterPro" id="IPR012340">
    <property type="entry name" value="NA-bd_OB-fold"/>
</dbReference>
<organism evidence="7">
    <name type="scientific">uncultured gamma proteobacterium EB000_65A11</name>
    <dbReference type="NCBI Taxonomy" id="710972"/>
    <lineage>
        <taxon>Bacteria</taxon>
        <taxon>Pseudomonadati</taxon>
        <taxon>Pseudomonadota</taxon>
        <taxon>Gammaproteobacteria</taxon>
        <taxon>environmental samples</taxon>
    </lineage>
</organism>
<reference evidence="7" key="1">
    <citation type="journal article" date="2011" name="Environ. Microbiol.">
        <title>Time-series analyses of Monterey Bay coastal microbial picoplankton using a 'genome proxy' microarray.</title>
        <authorList>
            <person name="Rich V.I."/>
            <person name="Pham V.D."/>
            <person name="Eppley J."/>
            <person name="Shi Y."/>
            <person name="DeLong E.F."/>
        </authorList>
    </citation>
    <scope>NUCLEOTIDE SEQUENCE</scope>
</reference>
<proteinExistence type="predicted"/>
<evidence type="ECO:0000313" key="7">
    <source>
        <dbReference type="EMBL" id="ADI20031.1"/>
    </source>
</evidence>
<keyword evidence="3 5" id="KW-1133">Transmembrane helix</keyword>
<evidence type="ECO:0000256" key="4">
    <source>
        <dbReference type="ARBA" id="ARBA00023136"/>
    </source>
</evidence>
<sequence length="150" mass="16202">MTTITDPFIWIALAVLLALAEIIVPGGVVFFLGASSAIVAISLWLGFVTTWVNALSLFFISSLVLIVSFRAVVSRFAEGDSHMANTEEILDEIDEIVEVLDTIGPGESVGTITFRGTTWRALGDGREIIEGSRARIVSRENTTYIVDPVA</sequence>
<evidence type="ECO:0000256" key="3">
    <source>
        <dbReference type="ARBA" id="ARBA00022989"/>
    </source>
</evidence>
<dbReference type="InterPro" id="IPR002810">
    <property type="entry name" value="NfeD-like_C"/>
</dbReference>
<dbReference type="Gene3D" id="2.40.50.140">
    <property type="entry name" value="Nucleic acid-binding proteins"/>
    <property type="match status" value="1"/>
</dbReference>
<dbReference type="PANTHER" id="PTHR33507:SF3">
    <property type="entry name" value="INNER MEMBRANE PROTEIN YBBJ"/>
    <property type="match status" value="1"/>
</dbReference>
<feature type="domain" description="NfeD-like C-terminal" evidence="6">
    <location>
        <begin position="93"/>
        <end position="148"/>
    </location>
</feature>
<feature type="transmembrane region" description="Helical" evidence="5">
    <location>
        <begin position="12"/>
        <end position="45"/>
    </location>
</feature>
<keyword evidence="2 5" id="KW-0812">Transmembrane</keyword>
<dbReference type="InterPro" id="IPR052165">
    <property type="entry name" value="Membrane_assoc_protease"/>
</dbReference>